<dbReference type="Pfam" id="PF06224">
    <property type="entry name" value="AlkZ-like"/>
    <property type="match status" value="1"/>
</dbReference>
<dbReference type="AlphaFoldDB" id="A0A1J5PJJ6"/>
<dbReference type="PANTHER" id="PTHR30528:SF0">
    <property type="entry name" value="CYTOPLASMIC PROTEIN"/>
    <property type="match status" value="1"/>
</dbReference>
<reference evidence="2" key="1">
    <citation type="submission" date="2016-10" db="EMBL/GenBank/DDBJ databases">
        <title>Sequence of Gallionella enrichment culture.</title>
        <authorList>
            <person name="Poehlein A."/>
            <person name="Muehling M."/>
            <person name="Daniel R."/>
        </authorList>
    </citation>
    <scope>NUCLEOTIDE SEQUENCE</scope>
</reference>
<evidence type="ECO:0008006" key="3">
    <source>
        <dbReference type="Google" id="ProtNLM"/>
    </source>
</evidence>
<proteinExistence type="predicted"/>
<evidence type="ECO:0000256" key="1">
    <source>
        <dbReference type="SAM" id="MobiDB-lite"/>
    </source>
</evidence>
<name>A0A1J5PJJ6_9ZZZZ</name>
<comment type="caution">
    <text evidence="2">The sequence shown here is derived from an EMBL/GenBank/DDBJ whole genome shotgun (WGS) entry which is preliminary data.</text>
</comment>
<protein>
    <recommendedName>
        <fullName evidence="3">Winged helix-turn-helix domain-containing protein</fullName>
    </recommendedName>
</protein>
<dbReference type="InterPro" id="IPR009351">
    <property type="entry name" value="AlkZ-like"/>
</dbReference>
<accession>A0A1J5PJJ6</accession>
<evidence type="ECO:0000313" key="2">
    <source>
        <dbReference type="EMBL" id="OIQ70984.1"/>
    </source>
</evidence>
<dbReference type="EMBL" id="MLJW01003931">
    <property type="protein sequence ID" value="OIQ70984.1"/>
    <property type="molecule type" value="Genomic_DNA"/>
</dbReference>
<sequence length="271" mass="30404">MLAQVANHGPVTSSDVGEGEERGKGGWWEWHPSKTALEYLWRTGALSVSRRDGFQKVYDLTDRVHPEICLHRPSPEDSIDWACNAATDRLGFATSGEVAAFFAAVRPDEAREWCRAALAQGSLLEIEVEGADGALRRSFARPDVLEAAQAAPELPGRVRILSPFDPALRDRNRTERLFGYFYRIEVFTPEPKRIYGYYTFPLLEGARLIGRLDARAERSSGTLKVRAVWPERGVQLSPARVARIEAELERLRRFSGCDSVAYANDWLRAAV</sequence>
<organism evidence="2">
    <name type="scientific">mine drainage metagenome</name>
    <dbReference type="NCBI Taxonomy" id="410659"/>
    <lineage>
        <taxon>unclassified sequences</taxon>
        <taxon>metagenomes</taxon>
        <taxon>ecological metagenomes</taxon>
    </lineage>
</organism>
<feature type="region of interest" description="Disordered" evidence="1">
    <location>
        <begin position="1"/>
        <end position="27"/>
    </location>
</feature>
<gene>
    <name evidence="2" type="ORF">GALL_473990</name>
</gene>
<dbReference type="PANTHER" id="PTHR30528">
    <property type="entry name" value="CYTOPLASMIC PROTEIN"/>
    <property type="match status" value="1"/>
</dbReference>